<dbReference type="Proteomes" id="UP000012073">
    <property type="component" value="Unassembled WGS sequence"/>
</dbReference>
<sequence>RTGACFCVIYNGILYP</sequence>
<accession>R7QNL2</accession>
<proteinExistence type="predicted"/>
<dbReference type="AlphaFoldDB" id="R7QNL2"/>
<dbReference type="GeneID" id="17318096"/>
<evidence type="ECO:0000313" key="1">
    <source>
        <dbReference type="EMBL" id="CDF40087.1"/>
    </source>
</evidence>
<gene>
    <name evidence="1" type="ORF">CHC_T00000658001</name>
</gene>
<dbReference type="KEGG" id="ccp:CHC_T00000658001"/>
<evidence type="ECO:0000313" key="2">
    <source>
        <dbReference type="Proteomes" id="UP000012073"/>
    </source>
</evidence>
<protein>
    <submittedName>
        <fullName evidence="1">Uncharacterized protein</fullName>
    </submittedName>
</protein>
<organism evidence="1 2">
    <name type="scientific">Chondrus crispus</name>
    <name type="common">Carrageen Irish moss</name>
    <name type="synonym">Polymorpha crispa</name>
    <dbReference type="NCBI Taxonomy" id="2769"/>
    <lineage>
        <taxon>Eukaryota</taxon>
        <taxon>Rhodophyta</taxon>
        <taxon>Florideophyceae</taxon>
        <taxon>Rhodymeniophycidae</taxon>
        <taxon>Gigartinales</taxon>
        <taxon>Gigartinaceae</taxon>
        <taxon>Chondrus</taxon>
    </lineage>
</organism>
<name>R7QNL2_CHOCR</name>
<feature type="non-terminal residue" evidence="1">
    <location>
        <position position="1"/>
    </location>
</feature>
<keyword evidence="2" id="KW-1185">Reference proteome</keyword>
<reference evidence="2" key="1">
    <citation type="journal article" date="2013" name="Proc. Natl. Acad. Sci. U.S.A.">
        <title>Genome structure and metabolic features in the red seaweed Chondrus crispus shed light on evolution of the Archaeplastida.</title>
        <authorList>
            <person name="Collen J."/>
            <person name="Porcel B."/>
            <person name="Carre W."/>
            <person name="Ball S.G."/>
            <person name="Chaparro C."/>
            <person name="Tonon T."/>
            <person name="Barbeyron T."/>
            <person name="Michel G."/>
            <person name="Noel B."/>
            <person name="Valentin K."/>
            <person name="Elias M."/>
            <person name="Artiguenave F."/>
            <person name="Arun A."/>
            <person name="Aury J.M."/>
            <person name="Barbosa-Neto J.F."/>
            <person name="Bothwell J.H."/>
            <person name="Bouget F.Y."/>
            <person name="Brillet L."/>
            <person name="Cabello-Hurtado F."/>
            <person name="Capella-Gutierrez S."/>
            <person name="Charrier B."/>
            <person name="Cladiere L."/>
            <person name="Cock J.M."/>
            <person name="Coelho S.M."/>
            <person name="Colleoni C."/>
            <person name="Czjzek M."/>
            <person name="Da Silva C."/>
            <person name="Delage L."/>
            <person name="Denoeud F."/>
            <person name="Deschamps P."/>
            <person name="Dittami S.M."/>
            <person name="Gabaldon T."/>
            <person name="Gachon C.M."/>
            <person name="Groisillier A."/>
            <person name="Herve C."/>
            <person name="Jabbari K."/>
            <person name="Katinka M."/>
            <person name="Kloareg B."/>
            <person name="Kowalczyk N."/>
            <person name="Labadie K."/>
            <person name="Leblanc C."/>
            <person name="Lopez P.J."/>
            <person name="McLachlan D.H."/>
            <person name="Meslet-Cladiere L."/>
            <person name="Moustafa A."/>
            <person name="Nehr Z."/>
            <person name="Nyvall Collen P."/>
            <person name="Panaud O."/>
            <person name="Partensky F."/>
            <person name="Poulain J."/>
            <person name="Rensing S.A."/>
            <person name="Rousvoal S."/>
            <person name="Samson G."/>
            <person name="Symeonidi A."/>
            <person name="Weissenbach J."/>
            <person name="Zambounis A."/>
            <person name="Wincker P."/>
            <person name="Boyen C."/>
        </authorList>
    </citation>
    <scope>NUCLEOTIDE SEQUENCE [LARGE SCALE GENOMIC DNA]</scope>
    <source>
        <strain evidence="2">cv. Stackhouse</strain>
    </source>
</reference>
<dbReference type="EMBL" id="HG002125">
    <property type="protein sequence ID" value="CDF40087.1"/>
    <property type="molecule type" value="Genomic_DNA"/>
</dbReference>
<dbReference type="RefSeq" id="XP_005710381.1">
    <property type="nucleotide sequence ID" value="XM_005710324.1"/>
</dbReference>